<evidence type="ECO:0000256" key="3">
    <source>
        <dbReference type="ARBA" id="ARBA00022692"/>
    </source>
</evidence>
<feature type="transmembrane region" description="Helical" evidence="6">
    <location>
        <begin position="292"/>
        <end position="318"/>
    </location>
</feature>
<feature type="transmembrane region" description="Helical" evidence="6">
    <location>
        <begin position="138"/>
        <end position="160"/>
    </location>
</feature>
<evidence type="ECO:0000256" key="5">
    <source>
        <dbReference type="ARBA" id="ARBA00023136"/>
    </source>
</evidence>
<evidence type="ECO:0000256" key="1">
    <source>
        <dbReference type="ARBA" id="ARBA00004651"/>
    </source>
</evidence>
<organism evidence="7 8">
    <name type="scientific">Candidatus Andersenbacteria bacterium RIFCSPHIGHO2_12_FULL_45_11b</name>
    <dbReference type="NCBI Taxonomy" id="1797282"/>
    <lineage>
        <taxon>Bacteria</taxon>
        <taxon>Candidatus Anderseniibacteriota</taxon>
    </lineage>
</organism>
<feature type="transmembrane region" description="Helical" evidence="6">
    <location>
        <begin position="109"/>
        <end position="126"/>
    </location>
</feature>
<accession>A0A1G1X9R8</accession>
<name>A0A1G1X9R8_9BACT</name>
<dbReference type="CDD" id="cd13128">
    <property type="entry name" value="MATE_Wzx_like"/>
    <property type="match status" value="1"/>
</dbReference>
<evidence type="ECO:0000313" key="8">
    <source>
        <dbReference type="Proteomes" id="UP000177941"/>
    </source>
</evidence>
<feature type="transmembrane region" description="Helical" evidence="6">
    <location>
        <begin position="330"/>
        <end position="353"/>
    </location>
</feature>
<feature type="transmembrane region" description="Helical" evidence="6">
    <location>
        <begin position="441"/>
        <end position="462"/>
    </location>
</feature>
<dbReference type="InterPro" id="IPR002797">
    <property type="entry name" value="Polysacc_synth"/>
</dbReference>
<feature type="transmembrane region" description="Helical" evidence="6">
    <location>
        <begin position="42"/>
        <end position="63"/>
    </location>
</feature>
<dbReference type="InterPro" id="IPR050833">
    <property type="entry name" value="Poly_Biosynth_Transport"/>
</dbReference>
<dbReference type="PANTHER" id="PTHR30250">
    <property type="entry name" value="PST FAMILY PREDICTED COLANIC ACID TRANSPORTER"/>
    <property type="match status" value="1"/>
</dbReference>
<feature type="transmembrane region" description="Helical" evidence="6">
    <location>
        <begin position="385"/>
        <end position="406"/>
    </location>
</feature>
<comment type="caution">
    <text evidence="7">The sequence shown here is derived from an EMBL/GenBank/DDBJ whole genome shotgun (WGS) entry which is preliminary data.</text>
</comment>
<evidence type="ECO:0000256" key="4">
    <source>
        <dbReference type="ARBA" id="ARBA00022989"/>
    </source>
</evidence>
<feature type="transmembrane region" description="Helical" evidence="6">
    <location>
        <begin position="251"/>
        <end position="271"/>
    </location>
</feature>
<dbReference type="Pfam" id="PF01943">
    <property type="entry name" value="Polysacc_synt"/>
    <property type="match status" value="1"/>
</dbReference>
<sequence>MAQSILVNSGIASAGRLVTLVLGLVATALITRLLGAGAFGQYSFVATIGIFLQLVADFGLYLTASRELGRGEGRGMQFGHIMSLRGVFLLLVYGAGGMLFFTIPSLRPFFLLFMVFAAGFVMQSLSQLLMSVFQAYGVVWRATISDIAGRVVQVVLLLIFYERMFKGSAPTIAVAGAFSAGLLIACCMQFFLIPHKKLLIPYISPSAWKKIIRVSFPIGALLVLNSIYFRIDTVMLVFFRTTQEVGWYALAYRVVENTLFFPAMLGGLMLPHISSAIQHKDHVQARGFIEQALLLSLSLALPIVALLVFFASPIVIAISGQAFSASGPILAVLAWAAGIMFVGNILGFALIALHRQRDLLTLYAVLVVGNVGANFVYIPQYGAMGAAWVTVLTEGIATAVASFLVYKHIPWRISALHMYRIIIAITIAIGAGLLLPASVPFAGRIVCICAVYVILGYTIGIWSQSTTSLLRSAKGV</sequence>
<protein>
    <submittedName>
        <fullName evidence="7">Uncharacterized protein</fullName>
    </submittedName>
</protein>
<comment type="subcellular location">
    <subcellularLocation>
        <location evidence="1">Cell membrane</location>
        <topology evidence="1">Multi-pass membrane protein</topology>
    </subcellularLocation>
</comment>
<feature type="transmembrane region" description="Helical" evidence="6">
    <location>
        <begin position="360"/>
        <end position="379"/>
    </location>
</feature>
<dbReference type="Proteomes" id="UP000177941">
    <property type="component" value="Unassembled WGS sequence"/>
</dbReference>
<feature type="transmembrane region" description="Helical" evidence="6">
    <location>
        <begin position="84"/>
        <end position="103"/>
    </location>
</feature>
<evidence type="ECO:0000256" key="6">
    <source>
        <dbReference type="SAM" id="Phobius"/>
    </source>
</evidence>
<dbReference type="PANTHER" id="PTHR30250:SF11">
    <property type="entry name" value="O-ANTIGEN TRANSPORTER-RELATED"/>
    <property type="match status" value="1"/>
</dbReference>
<dbReference type="AlphaFoldDB" id="A0A1G1X9R8"/>
<feature type="transmembrane region" description="Helical" evidence="6">
    <location>
        <begin position="214"/>
        <end position="231"/>
    </location>
</feature>
<keyword evidence="4 6" id="KW-1133">Transmembrane helix</keyword>
<keyword evidence="3 6" id="KW-0812">Transmembrane</keyword>
<proteinExistence type="predicted"/>
<feature type="transmembrane region" description="Helical" evidence="6">
    <location>
        <begin position="12"/>
        <end position="30"/>
    </location>
</feature>
<feature type="transmembrane region" description="Helical" evidence="6">
    <location>
        <begin position="172"/>
        <end position="193"/>
    </location>
</feature>
<evidence type="ECO:0000256" key="2">
    <source>
        <dbReference type="ARBA" id="ARBA00022475"/>
    </source>
</evidence>
<keyword evidence="2" id="KW-1003">Cell membrane</keyword>
<feature type="transmembrane region" description="Helical" evidence="6">
    <location>
        <begin position="418"/>
        <end position="435"/>
    </location>
</feature>
<gene>
    <name evidence="7" type="ORF">A3E36_04130</name>
</gene>
<dbReference type="EMBL" id="MHHS01000030">
    <property type="protein sequence ID" value="OGY36732.1"/>
    <property type="molecule type" value="Genomic_DNA"/>
</dbReference>
<keyword evidence="5 6" id="KW-0472">Membrane</keyword>
<evidence type="ECO:0000313" key="7">
    <source>
        <dbReference type="EMBL" id="OGY36732.1"/>
    </source>
</evidence>
<dbReference type="GO" id="GO:0005886">
    <property type="term" value="C:plasma membrane"/>
    <property type="evidence" value="ECO:0007669"/>
    <property type="project" value="UniProtKB-SubCell"/>
</dbReference>
<reference evidence="7 8" key="1">
    <citation type="journal article" date="2016" name="Nat. Commun.">
        <title>Thousands of microbial genomes shed light on interconnected biogeochemical processes in an aquifer system.</title>
        <authorList>
            <person name="Anantharaman K."/>
            <person name="Brown C.T."/>
            <person name="Hug L.A."/>
            <person name="Sharon I."/>
            <person name="Castelle C.J."/>
            <person name="Probst A.J."/>
            <person name="Thomas B.C."/>
            <person name="Singh A."/>
            <person name="Wilkins M.J."/>
            <person name="Karaoz U."/>
            <person name="Brodie E.L."/>
            <person name="Williams K.H."/>
            <person name="Hubbard S.S."/>
            <person name="Banfield J.F."/>
        </authorList>
    </citation>
    <scope>NUCLEOTIDE SEQUENCE [LARGE SCALE GENOMIC DNA]</scope>
</reference>